<dbReference type="Pfam" id="PF01569">
    <property type="entry name" value="PAP2"/>
    <property type="match status" value="1"/>
</dbReference>
<feature type="domain" description="Phosphatidic acid phosphatase type 2/haloperoxidase" evidence="2">
    <location>
        <begin position="95"/>
        <end position="202"/>
    </location>
</feature>
<evidence type="ECO:0000259" key="2">
    <source>
        <dbReference type="SMART" id="SM00014"/>
    </source>
</evidence>
<sequence>MQVLRSGGGRLLSPPYALPLLAAVLTVATTLDVLAGGPLRRFDGWVFADGLPPRTGAWHLFWRTVVNGGQYWLVGGLTALAALWASRRARDPWLLAGTAVWLVASELLIRAAQIAFGRTPPLSGRDVLFADGYLSYPSGHAANAAACLTMLVALTGASRRRAAAAHILIVGVAVAVVTLGYHWPTDALAGWGLGTVLGFAGRMLVRERARRRPGPGGSRDSAGP</sequence>
<name>A0A7W3LRL4_ACTNM</name>
<keyword evidence="1" id="KW-1133">Transmembrane helix</keyword>
<feature type="transmembrane region" description="Helical" evidence="1">
    <location>
        <begin position="163"/>
        <end position="182"/>
    </location>
</feature>
<organism evidence="3 4">
    <name type="scientific">Actinomadura namibiensis</name>
    <dbReference type="NCBI Taxonomy" id="182080"/>
    <lineage>
        <taxon>Bacteria</taxon>
        <taxon>Bacillati</taxon>
        <taxon>Actinomycetota</taxon>
        <taxon>Actinomycetes</taxon>
        <taxon>Streptosporangiales</taxon>
        <taxon>Thermomonosporaceae</taxon>
        <taxon>Actinomadura</taxon>
    </lineage>
</organism>
<feature type="transmembrane region" description="Helical" evidence="1">
    <location>
        <begin position="69"/>
        <end position="86"/>
    </location>
</feature>
<feature type="transmembrane region" description="Helical" evidence="1">
    <location>
        <begin position="93"/>
        <end position="116"/>
    </location>
</feature>
<dbReference type="EMBL" id="JACJIA010000005">
    <property type="protein sequence ID" value="MBA8952937.1"/>
    <property type="molecule type" value="Genomic_DNA"/>
</dbReference>
<dbReference type="SUPFAM" id="SSF48317">
    <property type="entry name" value="Acid phosphatase/Vanadium-dependent haloperoxidase"/>
    <property type="match status" value="1"/>
</dbReference>
<dbReference type="GO" id="GO:0050380">
    <property type="term" value="F:undecaprenyl-diphosphatase activity"/>
    <property type="evidence" value="ECO:0007669"/>
    <property type="project" value="UniProtKB-EC"/>
</dbReference>
<comment type="caution">
    <text evidence="3">The sequence shown here is derived from an EMBL/GenBank/DDBJ whole genome shotgun (WGS) entry which is preliminary data.</text>
</comment>
<dbReference type="EC" id="3.6.1.27" evidence="3"/>
<dbReference type="SMART" id="SM00014">
    <property type="entry name" value="acidPPc"/>
    <property type="match status" value="1"/>
</dbReference>
<dbReference type="InterPro" id="IPR036938">
    <property type="entry name" value="PAP2/HPO_sf"/>
</dbReference>
<accession>A0A7W3LRL4</accession>
<evidence type="ECO:0000256" key="1">
    <source>
        <dbReference type="SAM" id="Phobius"/>
    </source>
</evidence>
<dbReference type="InterPro" id="IPR000326">
    <property type="entry name" value="PAP2/HPO"/>
</dbReference>
<dbReference type="AlphaFoldDB" id="A0A7W3LRL4"/>
<reference evidence="3 4" key="1">
    <citation type="submission" date="2020-08" db="EMBL/GenBank/DDBJ databases">
        <title>Genomic Encyclopedia of Type Strains, Phase IV (KMG-IV): sequencing the most valuable type-strain genomes for metagenomic binning, comparative biology and taxonomic classification.</title>
        <authorList>
            <person name="Goeker M."/>
        </authorList>
    </citation>
    <scope>NUCLEOTIDE SEQUENCE [LARGE SCALE GENOMIC DNA]</scope>
    <source>
        <strain evidence="3 4">DSM 44197</strain>
    </source>
</reference>
<gene>
    <name evidence="3" type="ORF">HNR61_004583</name>
</gene>
<keyword evidence="3" id="KW-0378">Hydrolase</keyword>
<dbReference type="RefSeq" id="WP_182845147.1">
    <property type="nucleotide sequence ID" value="NZ_BAAALP010000034.1"/>
</dbReference>
<dbReference type="Gene3D" id="1.20.144.10">
    <property type="entry name" value="Phosphatidic acid phosphatase type 2/haloperoxidase"/>
    <property type="match status" value="1"/>
</dbReference>
<keyword evidence="1" id="KW-0472">Membrane</keyword>
<feature type="transmembrane region" description="Helical" evidence="1">
    <location>
        <begin position="136"/>
        <end position="156"/>
    </location>
</feature>
<keyword evidence="4" id="KW-1185">Reference proteome</keyword>
<protein>
    <submittedName>
        <fullName evidence="3">Undecaprenyl-diphosphatase</fullName>
        <ecNumber evidence="3">3.6.1.27</ecNumber>
    </submittedName>
</protein>
<keyword evidence="1" id="KW-0812">Transmembrane</keyword>
<evidence type="ECO:0000313" key="3">
    <source>
        <dbReference type="EMBL" id="MBA8952937.1"/>
    </source>
</evidence>
<feature type="transmembrane region" description="Helical" evidence="1">
    <location>
        <begin position="188"/>
        <end position="205"/>
    </location>
</feature>
<proteinExistence type="predicted"/>
<dbReference type="Proteomes" id="UP000572680">
    <property type="component" value="Unassembled WGS sequence"/>
</dbReference>
<evidence type="ECO:0000313" key="4">
    <source>
        <dbReference type="Proteomes" id="UP000572680"/>
    </source>
</evidence>
<feature type="transmembrane region" description="Helical" evidence="1">
    <location>
        <begin position="16"/>
        <end position="35"/>
    </location>
</feature>